<dbReference type="PANTHER" id="PTHR39082">
    <property type="entry name" value="PHOSPHOLIPASE C-BETA-2-RELATED"/>
    <property type="match status" value="1"/>
</dbReference>
<protein>
    <submittedName>
        <fullName evidence="4">DNA-binding protein</fullName>
    </submittedName>
</protein>
<evidence type="ECO:0000313" key="5">
    <source>
        <dbReference type="Proteomes" id="UP000031030"/>
    </source>
</evidence>
<dbReference type="OrthoDB" id="9784388at2"/>
<dbReference type="Pfam" id="PF24481">
    <property type="entry name" value="CT398_CC"/>
    <property type="match status" value="1"/>
</dbReference>
<organism evidence="4 5">
    <name type="scientific">Microbacterium mangrovi</name>
    <dbReference type="NCBI Taxonomy" id="1348253"/>
    <lineage>
        <taxon>Bacteria</taxon>
        <taxon>Bacillati</taxon>
        <taxon>Actinomycetota</taxon>
        <taxon>Actinomycetes</taxon>
        <taxon>Micrococcales</taxon>
        <taxon>Microbacteriaceae</taxon>
        <taxon>Microbacterium</taxon>
    </lineage>
</organism>
<dbReference type="InterPro" id="IPR052376">
    <property type="entry name" value="Oxidative_Scav/Glycosyltrans"/>
</dbReference>
<dbReference type="Gene3D" id="1.10.287.1490">
    <property type="match status" value="1"/>
</dbReference>
<evidence type="ECO:0000259" key="3">
    <source>
        <dbReference type="Pfam" id="PF24481"/>
    </source>
</evidence>
<comment type="caution">
    <text evidence="4">The sequence shown here is derived from an EMBL/GenBank/DDBJ whole genome shotgun (WGS) entry which is preliminary data.</text>
</comment>
<keyword evidence="5" id="KW-1185">Reference proteome</keyword>
<feature type="domain" description="CT398-like coiled coil hairpin" evidence="3">
    <location>
        <begin position="14"/>
        <end position="190"/>
    </location>
</feature>
<accession>A0A0B2A6V0</accession>
<proteinExistence type="predicted"/>
<name>A0A0B2A6V0_9MICO</name>
<evidence type="ECO:0000259" key="2">
    <source>
        <dbReference type="Pfam" id="PF02591"/>
    </source>
</evidence>
<dbReference type="RefSeq" id="WP_039399220.1">
    <property type="nucleotide sequence ID" value="NZ_JTDK01000010.1"/>
</dbReference>
<dbReference type="PANTHER" id="PTHR39082:SF1">
    <property type="entry name" value="SCAVENGER RECEPTOR CLASS A MEMBER 3"/>
    <property type="match status" value="1"/>
</dbReference>
<keyword evidence="1" id="KW-0175">Coiled coil</keyword>
<evidence type="ECO:0000256" key="1">
    <source>
        <dbReference type="SAM" id="Coils"/>
    </source>
</evidence>
<feature type="coiled-coil region" evidence="1">
    <location>
        <begin position="95"/>
        <end position="143"/>
    </location>
</feature>
<dbReference type="InterPro" id="IPR003743">
    <property type="entry name" value="Zf-RING_7"/>
</dbReference>
<evidence type="ECO:0000313" key="4">
    <source>
        <dbReference type="EMBL" id="KHK97321.1"/>
    </source>
</evidence>
<dbReference type="Proteomes" id="UP000031030">
    <property type="component" value="Unassembled WGS sequence"/>
</dbReference>
<dbReference type="EMBL" id="JTDK01000010">
    <property type="protein sequence ID" value="KHK97321.1"/>
    <property type="molecule type" value="Genomic_DNA"/>
</dbReference>
<feature type="domain" description="C4-type zinc ribbon" evidence="2">
    <location>
        <begin position="201"/>
        <end position="235"/>
    </location>
</feature>
<reference evidence="4 5" key="1">
    <citation type="submission" date="2014-11" db="EMBL/GenBank/DDBJ databases">
        <title>Genome sequence of Microbacterium mangrovi MUSC 115(T).</title>
        <authorList>
            <person name="Lee L.-H."/>
        </authorList>
    </citation>
    <scope>NUCLEOTIDE SEQUENCE [LARGE SCALE GENOMIC DNA]</scope>
    <source>
        <strain evidence="4 5">MUSC 115</strain>
    </source>
</reference>
<keyword evidence="4" id="KW-0238">DNA-binding</keyword>
<dbReference type="AlphaFoldDB" id="A0A0B2A6V0"/>
<sequence length="243" mass="26307">MNATPTDQRRLLDLAEIDTRRRQADHARKNPAQAARVQELLGRRQELSRELGARQGVRDDLRLELSRIESDVAVVDARRARDEERLRTVTSPKDAQGLESELGALARRKSDLEDAELEVMERLEGAEASVVEQEQLIAEVNAEGAALSAAGKAAVAEATAAYDAAERDRAAIADSVPAELIALYDRAAQRGVGAALLRRQTCEGCRMVLSGTDLHAITTAARDAVVTCPECGCILVRTEESGL</sequence>
<dbReference type="STRING" id="1348253.LK09_10955"/>
<dbReference type="GO" id="GO:0003677">
    <property type="term" value="F:DNA binding"/>
    <property type="evidence" value="ECO:0007669"/>
    <property type="project" value="UniProtKB-KW"/>
</dbReference>
<dbReference type="InterPro" id="IPR056003">
    <property type="entry name" value="CT398_CC_hairpin"/>
</dbReference>
<gene>
    <name evidence="4" type="ORF">LK09_10955</name>
</gene>
<dbReference type="Pfam" id="PF02591">
    <property type="entry name" value="Zn_ribbon_9"/>
    <property type="match status" value="1"/>
</dbReference>